<gene>
    <name evidence="2" type="ORF">FA13DRAFT_13164</name>
</gene>
<protein>
    <submittedName>
        <fullName evidence="2">Uncharacterized protein</fullName>
    </submittedName>
</protein>
<dbReference type="AlphaFoldDB" id="A0A4Y7U199"/>
<dbReference type="Proteomes" id="UP000298030">
    <property type="component" value="Unassembled WGS sequence"/>
</dbReference>
<feature type="chain" id="PRO_5021392133" evidence="1">
    <location>
        <begin position="20"/>
        <end position="132"/>
    </location>
</feature>
<dbReference type="EMBL" id="QPFP01000001">
    <property type="protein sequence ID" value="TEB39609.1"/>
    <property type="molecule type" value="Genomic_DNA"/>
</dbReference>
<evidence type="ECO:0000256" key="1">
    <source>
        <dbReference type="SAM" id="SignalP"/>
    </source>
</evidence>
<comment type="caution">
    <text evidence="2">The sequence shown here is derived from an EMBL/GenBank/DDBJ whole genome shotgun (WGS) entry which is preliminary data.</text>
</comment>
<reference evidence="2 3" key="1">
    <citation type="journal article" date="2019" name="Nat. Ecol. Evol.">
        <title>Megaphylogeny resolves global patterns of mushroom evolution.</title>
        <authorList>
            <person name="Varga T."/>
            <person name="Krizsan K."/>
            <person name="Foldi C."/>
            <person name="Dima B."/>
            <person name="Sanchez-Garcia M."/>
            <person name="Sanchez-Ramirez S."/>
            <person name="Szollosi G.J."/>
            <person name="Szarkandi J.G."/>
            <person name="Papp V."/>
            <person name="Albert L."/>
            <person name="Andreopoulos W."/>
            <person name="Angelini C."/>
            <person name="Antonin V."/>
            <person name="Barry K.W."/>
            <person name="Bougher N.L."/>
            <person name="Buchanan P."/>
            <person name="Buyck B."/>
            <person name="Bense V."/>
            <person name="Catcheside P."/>
            <person name="Chovatia M."/>
            <person name="Cooper J."/>
            <person name="Damon W."/>
            <person name="Desjardin D."/>
            <person name="Finy P."/>
            <person name="Geml J."/>
            <person name="Haridas S."/>
            <person name="Hughes K."/>
            <person name="Justo A."/>
            <person name="Karasinski D."/>
            <person name="Kautmanova I."/>
            <person name="Kiss B."/>
            <person name="Kocsube S."/>
            <person name="Kotiranta H."/>
            <person name="LaButti K.M."/>
            <person name="Lechner B.E."/>
            <person name="Liimatainen K."/>
            <person name="Lipzen A."/>
            <person name="Lukacs Z."/>
            <person name="Mihaltcheva S."/>
            <person name="Morgado L.N."/>
            <person name="Niskanen T."/>
            <person name="Noordeloos M.E."/>
            <person name="Ohm R.A."/>
            <person name="Ortiz-Santana B."/>
            <person name="Ovrebo C."/>
            <person name="Racz N."/>
            <person name="Riley R."/>
            <person name="Savchenko A."/>
            <person name="Shiryaev A."/>
            <person name="Soop K."/>
            <person name="Spirin V."/>
            <person name="Szebenyi C."/>
            <person name="Tomsovsky M."/>
            <person name="Tulloss R.E."/>
            <person name="Uehling J."/>
            <person name="Grigoriev I.V."/>
            <person name="Vagvolgyi C."/>
            <person name="Papp T."/>
            <person name="Martin F.M."/>
            <person name="Miettinen O."/>
            <person name="Hibbett D.S."/>
            <person name="Nagy L.G."/>
        </authorList>
    </citation>
    <scope>NUCLEOTIDE SEQUENCE [LARGE SCALE GENOMIC DNA]</scope>
    <source>
        <strain evidence="2 3">FP101781</strain>
    </source>
</reference>
<proteinExistence type="predicted"/>
<feature type="signal peptide" evidence="1">
    <location>
        <begin position="1"/>
        <end position="19"/>
    </location>
</feature>
<accession>A0A4Y7U199</accession>
<evidence type="ECO:0000313" key="3">
    <source>
        <dbReference type="Proteomes" id="UP000298030"/>
    </source>
</evidence>
<keyword evidence="3" id="KW-1185">Reference proteome</keyword>
<evidence type="ECO:0000313" key="2">
    <source>
        <dbReference type="EMBL" id="TEB39609.1"/>
    </source>
</evidence>
<name>A0A4Y7U199_COPMI</name>
<sequence>MREMRSWWSLLELFDGAHLLGTGCNPRHRGPAGPFGVTEIIPFVLRPSARTFQSPIQSFTITGPHRIGLWIAKIIKIIYWKERRWLELGIGAQAAEASLERLYREKMVFGGSIVSSMWGRRGRLQSYLLDGK</sequence>
<organism evidence="2 3">
    <name type="scientific">Coprinellus micaceus</name>
    <name type="common">Glistening ink-cap mushroom</name>
    <name type="synonym">Coprinus micaceus</name>
    <dbReference type="NCBI Taxonomy" id="71717"/>
    <lineage>
        <taxon>Eukaryota</taxon>
        <taxon>Fungi</taxon>
        <taxon>Dikarya</taxon>
        <taxon>Basidiomycota</taxon>
        <taxon>Agaricomycotina</taxon>
        <taxon>Agaricomycetes</taxon>
        <taxon>Agaricomycetidae</taxon>
        <taxon>Agaricales</taxon>
        <taxon>Agaricineae</taxon>
        <taxon>Psathyrellaceae</taxon>
        <taxon>Coprinellus</taxon>
    </lineage>
</organism>
<keyword evidence="1" id="KW-0732">Signal</keyword>